<dbReference type="PANTHER" id="PTHR31806:SF1">
    <property type="entry name" value="PURINE-CYTOSINE PERMEASE FCY2-RELATED"/>
    <property type="match status" value="1"/>
</dbReference>
<protein>
    <submittedName>
        <fullName evidence="9">Cytosine permease</fullName>
    </submittedName>
</protein>
<name>A0ABY4NZ44_9PSEU</name>
<feature type="transmembrane region" description="Helical" evidence="8">
    <location>
        <begin position="40"/>
        <end position="61"/>
    </location>
</feature>
<sequence>MDTVVNSRNTPPRPGGLRGIESRSIDYVPLRERHGKAWHLWPVWFTGDAHLATVATGVLGISMGSNLLWTGIAIVAGCAFGTFFMAFHSSQGPQLGLPQMIQSRPQFGYLGALLVWVVALVTYLGYNAFNQLLAGEAAHLLFGVDPTVAYLVFTVLAVLLAVFGYDWIHKAQRWLAYGLLLVLGVFSVGIGFTGEIPAGQFSASGFHAEAFAIQFFVAAAYQLSWAIYVSDYSRYLPRTVGVRATFWWTYLGALIGGAWMMLVGAVAASLNAGLNTSEAIHQAGNAIFPGFGTVLVVLALLGLITITGLNFYGASLTLLSIADSVRPVRSSRAKRIVTLVVCAVLSTSVALSASANFLHEFEHFLGVLLLLFTPWTAINLVDFFWVRHTHYSIREIFNPRGMYGRWGWRGLLAYAIGFVAMLPFVNSAVYTGPVARLLGGTDIAMLPGLVVSGAVYLLVCRSLDTAAERALIARADADLETAEVR</sequence>
<keyword evidence="6 7" id="KW-0472">Membrane</keyword>
<evidence type="ECO:0000256" key="1">
    <source>
        <dbReference type="ARBA" id="ARBA00004141"/>
    </source>
</evidence>
<keyword evidence="10" id="KW-1185">Reference proteome</keyword>
<evidence type="ECO:0000256" key="2">
    <source>
        <dbReference type="ARBA" id="ARBA00008974"/>
    </source>
</evidence>
<reference evidence="9" key="1">
    <citation type="submission" date="2022-01" db="EMBL/GenBank/DDBJ databases">
        <title>PSI-footprinting approach for the identification of protein synthesis inhibitor producers.</title>
        <authorList>
            <person name="Handel F."/>
            <person name="Kulik A."/>
            <person name="Wex K.W."/>
            <person name="Berscheid A."/>
            <person name="Saur J.S."/>
            <person name="Winkler A."/>
            <person name="Wibberg D."/>
            <person name="Kalinowski J."/>
            <person name="Broetz-Oesterhelt H."/>
            <person name="Mast Y."/>
        </authorList>
    </citation>
    <scope>NUCLEOTIDE SEQUENCE</scope>
    <source>
        <strain evidence="9">KNN 49.3e</strain>
    </source>
</reference>
<feature type="transmembrane region" description="Helical" evidence="8">
    <location>
        <begin position="107"/>
        <end position="128"/>
    </location>
</feature>
<feature type="transmembrane region" description="Helical" evidence="8">
    <location>
        <begin position="406"/>
        <end position="425"/>
    </location>
</feature>
<dbReference type="PIRSF" id="PIRSF002744">
    <property type="entry name" value="Pur-cyt_permease"/>
    <property type="match status" value="1"/>
</dbReference>
<keyword evidence="4 8" id="KW-0812">Transmembrane</keyword>
<feature type="transmembrane region" description="Helical" evidence="8">
    <location>
        <begin position="148"/>
        <end position="168"/>
    </location>
</feature>
<evidence type="ECO:0000256" key="5">
    <source>
        <dbReference type="ARBA" id="ARBA00022989"/>
    </source>
</evidence>
<organism evidence="9 10">
    <name type="scientific">Amycolatopsis thermalba</name>
    <dbReference type="NCBI Taxonomy" id="944492"/>
    <lineage>
        <taxon>Bacteria</taxon>
        <taxon>Bacillati</taxon>
        <taxon>Actinomycetota</taxon>
        <taxon>Actinomycetes</taxon>
        <taxon>Pseudonocardiales</taxon>
        <taxon>Pseudonocardiaceae</taxon>
        <taxon>Amycolatopsis</taxon>
    </lineage>
</organism>
<feature type="transmembrane region" description="Helical" evidence="8">
    <location>
        <begin position="248"/>
        <end position="270"/>
    </location>
</feature>
<evidence type="ECO:0000256" key="6">
    <source>
        <dbReference type="ARBA" id="ARBA00023136"/>
    </source>
</evidence>
<keyword evidence="5 8" id="KW-1133">Transmembrane helix</keyword>
<feature type="transmembrane region" description="Helical" evidence="8">
    <location>
        <begin position="175"/>
        <end position="194"/>
    </location>
</feature>
<dbReference type="Gene3D" id="1.10.4160.10">
    <property type="entry name" value="Hydantoin permease"/>
    <property type="match status" value="1"/>
</dbReference>
<feature type="transmembrane region" description="Helical" evidence="8">
    <location>
        <begin position="67"/>
        <end position="87"/>
    </location>
</feature>
<evidence type="ECO:0000256" key="4">
    <source>
        <dbReference type="ARBA" id="ARBA00022692"/>
    </source>
</evidence>
<evidence type="ECO:0000256" key="3">
    <source>
        <dbReference type="ARBA" id="ARBA00022448"/>
    </source>
</evidence>
<proteinExistence type="inferred from homology"/>
<feature type="transmembrane region" description="Helical" evidence="8">
    <location>
        <begin position="206"/>
        <end position="228"/>
    </location>
</feature>
<keyword evidence="3 7" id="KW-0813">Transport</keyword>
<feature type="transmembrane region" description="Helical" evidence="8">
    <location>
        <begin position="336"/>
        <end position="358"/>
    </location>
</feature>
<feature type="transmembrane region" description="Helical" evidence="8">
    <location>
        <begin position="290"/>
        <end position="315"/>
    </location>
</feature>
<evidence type="ECO:0000256" key="7">
    <source>
        <dbReference type="PIRNR" id="PIRNR002744"/>
    </source>
</evidence>
<dbReference type="PANTHER" id="PTHR31806">
    <property type="entry name" value="PURINE-CYTOSINE PERMEASE FCY2-RELATED"/>
    <property type="match status" value="1"/>
</dbReference>
<feature type="transmembrane region" description="Helical" evidence="8">
    <location>
        <begin position="364"/>
        <end position="385"/>
    </location>
</feature>
<evidence type="ECO:0000256" key="8">
    <source>
        <dbReference type="SAM" id="Phobius"/>
    </source>
</evidence>
<evidence type="ECO:0000313" key="10">
    <source>
        <dbReference type="Proteomes" id="UP000830158"/>
    </source>
</evidence>
<dbReference type="InterPro" id="IPR001248">
    <property type="entry name" value="Pur-cyt_permease"/>
</dbReference>
<comment type="subcellular location">
    <subcellularLocation>
        <location evidence="1">Membrane</location>
        <topology evidence="1">Multi-pass membrane protein</topology>
    </subcellularLocation>
</comment>
<comment type="similarity">
    <text evidence="2 7">Belongs to the purine-cytosine permease (2.A.39) family.</text>
</comment>
<feature type="transmembrane region" description="Helical" evidence="8">
    <location>
        <begin position="437"/>
        <end position="459"/>
    </location>
</feature>
<dbReference type="Proteomes" id="UP000830158">
    <property type="component" value="Chromosome"/>
</dbReference>
<dbReference type="Pfam" id="PF02133">
    <property type="entry name" value="Transp_cyt_pur"/>
    <property type="match status" value="1"/>
</dbReference>
<dbReference type="CDD" id="cd11484">
    <property type="entry name" value="SLC-NCS1sbd_CobB-like"/>
    <property type="match status" value="1"/>
</dbReference>
<accession>A0ABY4NZ44</accession>
<dbReference type="InterPro" id="IPR026030">
    <property type="entry name" value="Pur-cyt_permease_Fcy2/21/22"/>
</dbReference>
<dbReference type="EMBL" id="CP091196">
    <property type="protein sequence ID" value="UQS25311.1"/>
    <property type="molecule type" value="Genomic_DNA"/>
</dbReference>
<dbReference type="RefSeq" id="WP_116110554.1">
    <property type="nucleotide sequence ID" value="NZ_CP091196.1"/>
</dbReference>
<gene>
    <name evidence="9" type="ORF">L1857_22130</name>
</gene>
<evidence type="ECO:0000313" key="9">
    <source>
        <dbReference type="EMBL" id="UQS25311.1"/>
    </source>
</evidence>